<gene>
    <name evidence="1" type="ORF">CYMTET_34554</name>
</gene>
<evidence type="ECO:0000313" key="2">
    <source>
        <dbReference type="Proteomes" id="UP001190700"/>
    </source>
</evidence>
<dbReference type="Proteomes" id="UP001190700">
    <property type="component" value="Unassembled WGS sequence"/>
</dbReference>
<dbReference type="EMBL" id="LGRX02021791">
    <property type="protein sequence ID" value="KAK3256300.1"/>
    <property type="molecule type" value="Genomic_DNA"/>
</dbReference>
<proteinExistence type="predicted"/>
<dbReference type="InterPro" id="IPR036724">
    <property type="entry name" value="Cobalamin-bd_sf"/>
</dbReference>
<dbReference type="GO" id="GO:0031419">
    <property type="term" value="F:cobalamin binding"/>
    <property type="evidence" value="ECO:0007669"/>
    <property type="project" value="InterPro"/>
</dbReference>
<dbReference type="AlphaFoldDB" id="A0AAE0FB03"/>
<accession>A0AAE0FB03</accession>
<name>A0AAE0FB03_9CHLO</name>
<comment type="caution">
    <text evidence="1">The sequence shown here is derived from an EMBL/GenBank/DDBJ whole genome shotgun (WGS) entry which is preliminary data.</text>
</comment>
<sequence>MEAMIPPVSAERRDELHRLNILALSVKGKAKVNKESVQLYDVERPKKAATAVANPDGSKYGDHQLCGKDRDVVRESTYILSQHATVIDLFQVTSEPTVSQILLVIGGLIRKLEPSHTLKYGGASVFIINTDVQDAMKRFANDLIKVFQ</sequence>
<protein>
    <submittedName>
        <fullName evidence="1">Uncharacterized protein</fullName>
    </submittedName>
</protein>
<reference evidence="1 2" key="1">
    <citation type="journal article" date="2015" name="Genome Biol. Evol.">
        <title>Comparative Genomics of a Bacterivorous Green Alga Reveals Evolutionary Causalities and Consequences of Phago-Mixotrophic Mode of Nutrition.</title>
        <authorList>
            <person name="Burns J.A."/>
            <person name="Paasch A."/>
            <person name="Narechania A."/>
            <person name="Kim E."/>
        </authorList>
    </citation>
    <scope>NUCLEOTIDE SEQUENCE [LARGE SCALE GENOMIC DNA]</scope>
    <source>
        <strain evidence="1 2">PLY_AMNH</strain>
    </source>
</reference>
<evidence type="ECO:0000313" key="1">
    <source>
        <dbReference type="EMBL" id="KAK3256300.1"/>
    </source>
</evidence>
<keyword evidence="2" id="KW-1185">Reference proteome</keyword>
<organism evidence="1 2">
    <name type="scientific">Cymbomonas tetramitiformis</name>
    <dbReference type="NCBI Taxonomy" id="36881"/>
    <lineage>
        <taxon>Eukaryota</taxon>
        <taxon>Viridiplantae</taxon>
        <taxon>Chlorophyta</taxon>
        <taxon>Pyramimonadophyceae</taxon>
        <taxon>Pyramimonadales</taxon>
        <taxon>Pyramimonadaceae</taxon>
        <taxon>Cymbomonas</taxon>
    </lineage>
</organism>
<dbReference type="SUPFAM" id="SSF52242">
    <property type="entry name" value="Cobalamin (vitamin B12)-binding domain"/>
    <property type="match status" value="1"/>
</dbReference>
<dbReference type="GO" id="GO:0046872">
    <property type="term" value="F:metal ion binding"/>
    <property type="evidence" value="ECO:0007669"/>
    <property type="project" value="InterPro"/>
</dbReference>